<dbReference type="EMBL" id="CM029039">
    <property type="protein sequence ID" value="KAG2640741.1"/>
    <property type="molecule type" value="Genomic_DNA"/>
</dbReference>
<feature type="compositionally biased region" description="Basic and acidic residues" evidence="1">
    <location>
        <begin position="52"/>
        <end position="68"/>
    </location>
</feature>
<organism evidence="2 3">
    <name type="scientific">Panicum virgatum</name>
    <name type="common">Blackwell switchgrass</name>
    <dbReference type="NCBI Taxonomy" id="38727"/>
    <lineage>
        <taxon>Eukaryota</taxon>
        <taxon>Viridiplantae</taxon>
        <taxon>Streptophyta</taxon>
        <taxon>Embryophyta</taxon>
        <taxon>Tracheophyta</taxon>
        <taxon>Spermatophyta</taxon>
        <taxon>Magnoliopsida</taxon>
        <taxon>Liliopsida</taxon>
        <taxon>Poales</taxon>
        <taxon>Poaceae</taxon>
        <taxon>PACMAD clade</taxon>
        <taxon>Panicoideae</taxon>
        <taxon>Panicodae</taxon>
        <taxon>Paniceae</taxon>
        <taxon>Panicinae</taxon>
        <taxon>Panicum</taxon>
        <taxon>Panicum sect. Hiantes</taxon>
    </lineage>
</organism>
<gene>
    <name evidence="2" type="ORF">PVAP13_2KG128432</name>
</gene>
<dbReference type="AlphaFoldDB" id="A0A8T0VV35"/>
<dbReference type="Proteomes" id="UP000823388">
    <property type="component" value="Chromosome 2K"/>
</dbReference>
<accession>A0A8T0VV35</accession>
<feature type="region of interest" description="Disordered" evidence="1">
    <location>
        <begin position="1"/>
        <end position="22"/>
    </location>
</feature>
<sequence length="146" mass="16363">MEPHGASEGTAEEMGRASCRRLRRWGAPDMEKEMWRAGRRRCRRWGAPPSKVQEKMARRPAEAEEMGRGGRPNWRRRLRVSQLRRRRWVAPAAPFGGGDGCAKATSGGGDVVAAAVGEMGARRLWRGWRRGGCGEVRGDGRVRRLI</sequence>
<protein>
    <submittedName>
        <fullName evidence="2">Uncharacterized protein</fullName>
    </submittedName>
</protein>
<proteinExistence type="predicted"/>
<keyword evidence="3" id="KW-1185">Reference proteome</keyword>
<feature type="region of interest" description="Disordered" evidence="1">
    <location>
        <begin position="46"/>
        <end position="73"/>
    </location>
</feature>
<evidence type="ECO:0000313" key="2">
    <source>
        <dbReference type="EMBL" id="KAG2640741.1"/>
    </source>
</evidence>
<reference evidence="2" key="1">
    <citation type="submission" date="2020-05" db="EMBL/GenBank/DDBJ databases">
        <title>WGS assembly of Panicum virgatum.</title>
        <authorList>
            <person name="Lovell J.T."/>
            <person name="Jenkins J."/>
            <person name="Shu S."/>
            <person name="Juenger T.E."/>
            <person name="Schmutz J."/>
        </authorList>
    </citation>
    <scope>NUCLEOTIDE SEQUENCE</scope>
    <source>
        <strain evidence="2">AP13</strain>
    </source>
</reference>
<evidence type="ECO:0000256" key="1">
    <source>
        <dbReference type="SAM" id="MobiDB-lite"/>
    </source>
</evidence>
<evidence type="ECO:0000313" key="3">
    <source>
        <dbReference type="Proteomes" id="UP000823388"/>
    </source>
</evidence>
<name>A0A8T0VV35_PANVG</name>
<comment type="caution">
    <text evidence="2">The sequence shown here is derived from an EMBL/GenBank/DDBJ whole genome shotgun (WGS) entry which is preliminary data.</text>
</comment>